<keyword evidence="4" id="KW-0968">Cytoplasmic vesicle</keyword>
<evidence type="ECO:0000313" key="7">
    <source>
        <dbReference type="EMBL" id="KAA8593201.1"/>
    </source>
</evidence>
<dbReference type="InterPro" id="IPR026765">
    <property type="entry name" value="Tmem163"/>
</dbReference>
<feature type="region of interest" description="Disordered" evidence="5">
    <location>
        <begin position="1"/>
        <end position="81"/>
    </location>
</feature>
<feature type="region of interest" description="Disordered" evidence="5">
    <location>
        <begin position="485"/>
        <end position="533"/>
    </location>
</feature>
<evidence type="ECO:0000256" key="3">
    <source>
        <dbReference type="ARBA" id="ARBA00022833"/>
    </source>
</evidence>
<dbReference type="Proteomes" id="UP000327493">
    <property type="component" value="Chromosome 4"/>
</dbReference>
<keyword evidence="8" id="KW-1185">Reference proteome</keyword>
<organism evidence="7 8">
    <name type="scientific">Etheostoma spectabile</name>
    <name type="common">orangethroat darter</name>
    <dbReference type="NCBI Taxonomy" id="54343"/>
    <lineage>
        <taxon>Eukaryota</taxon>
        <taxon>Metazoa</taxon>
        <taxon>Chordata</taxon>
        <taxon>Craniata</taxon>
        <taxon>Vertebrata</taxon>
        <taxon>Euteleostomi</taxon>
        <taxon>Actinopterygii</taxon>
        <taxon>Neopterygii</taxon>
        <taxon>Teleostei</taxon>
        <taxon>Neoteleostei</taxon>
        <taxon>Acanthomorphata</taxon>
        <taxon>Eupercaria</taxon>
        <taxon>Perciformes</taxon>
        <taxon>Percoidei</taxon>
        <taxon>Percidae</taxon>
        <taxon>Etheostomatinae</taxon>
        <taxon>Etheostoma</taxon>
    </lineage>
</organism>
<protein>
    <submittedName>
        <fullName evidence="7">Uncharacterized protein</fullName>
    </submittedName>
</protein>
<keyword evidence="6" id="KW-1133">Transmembrane helix</keyword>
<keyword evidence="3" id="KW-0862">Zinc</keyword>
<evidence type="ECO:0000256" key="1">
    <source>
        <dbReference type="ARBA" id="ARBA00004127"/>
    </source>
</evidence>
<sequence>GLLPSTGPAAAKNGQIDIKNTSNKRKEPVCKGQKGPRWPSTGDRTGKDRKEGRLKRRKRRGRNRERKDPSRGFRRMGRRSGGASEIPVSLLFDATLDVLSSVIVLWRYSNAAAVHSAHREYMFSKNIPLTEVISQHLLSVCLSVRLSICRACVILGVVFVLSSLCILGKAIHDLATRVPPEVNRLFNRSLPQTVSGFNSMVGSIMGFSILISAEVFKHHTDVWFLDGTMGVVIGLIILAYGIKLLKDMVPRVRQTRNYERFDSVHLTLCVSWSPSGSLPLIPPLLPFSCPSPPVPCLSPPLSAPSLFRLLASFILSPLFISSPPPIVLLPLSRRFLTIVVNLVSPPLSSCLLSLGFFYCLVPFCSFSRSFLHLLLSSPPSPPPFVPSLAPSFSVPLLFPPSWSLSFSFLVPSLVFPWLPVLAPSIFVPGALLSLLPCVLVPLVLLLPCAPIPGSPLSRSTADPALSGGGVEELERLEYTLHRASVDQSSGVGADQSPGVCVDEPSGDGTDQPPSPPQQLERISYQDPAQTSSQ</sequence>
<feature type="transmembrane region" description="Helical" evidence="6">
    <location>
        <begin position="193"/>
        <end position="216"/>
    </location>
</feature>
<feature type="non-terminal residue" evidence="7">
    <location>
        <position position="1"/>
    </location>
</feature>
<accession>A0A5J5DIR8</accession>
<evidence type="ECO:0000256" key="6">
    <source>
        <dbReference type="SAM" id="Phobius"/>
    </source>
</evidence>
<evidence type="ECO:0000313" key="8">
    <source>
        <dbReference type="Proteomes" id="UP000327493"/>
    </source>
</evidence>
<evidence type="ECO:0000256" key="2">
    <source>
        <dbReference type="ARBA" id="ARBA00004541"/>
    </source>
</evidence>
<dbReference type="EMBL" id="VOFY01000004">
    <property type="protein sequence ID" value="KAA8593201.1"/>
    <property type="molecule type" value="Genomic_DNA"/>
</dbReference>
<gene>
    <name evidence="7" type="ORF">FQN60_009317</name>
</gene>
<feature type="transmembrane region" description="Helical" evidence="6">
    <location>
        <begin position="263"/>
        <end position="285"/>
    </location>
</feature>
<comment type="subcellular location">
    <subcellularLocation>
        <location evidence="2">Cytoplasmic vesicle</location>
    </subcellularLocation>
    <subcellularLocation>
        <location evidence="1">Endomembrane system</location>
        <topology evidence="1">Multi-pass membrane protein</topology>
    </subcellularLocation>
</comment>
<dbReference type="GO" id="GO:0030672">
    <property type="term" value="C:synaptic vesicle membrane"/>
    <property type="evidence" value="ECO:0007669"/>
    <property type="project" value="TreeGrafter"/>
</dbReference>
<reference evidence="7 8" key="1">
    <citation type="submission" date="2019-08" db="EMBL/GenBank/DDBJ databases">
        <title>A chromosome-level genome assembly, high-density linkage maps, and genome scans reveal the genomic architecture of hybrid incompatibilities underlying speciation via character displacement in darters (Percidae: Etheostominae).</title>
        <authorList>
            <person name="Moran R.L."/>
            <person name="Catchen J.M."/>
            <person name="Fuller R.C."/>
        </authorList>
    </citation>
    <scope>NUCLEOTIDE SEQUENCE [LARGE SCALE GENOMIC DNA]</scope>
    <source>
        <strain evidence="7">EspeVRDwgs_2016</strain>
        <tissue evidence="7">Muscle</tissue>
    </source>
</reference>
<proteinExistence type="predicted"/>
<feature type="non-terminal residue" evidence="7">
    <location>
        <position position="533"/>
    </location>
</feature>
<feature type="transmembrane region" description="Helical" evidence="6">
    <location>
        <begin position="425"/>
        <end position="446"/>
    </location>
</feature>
<feature type="transmembrane region" description="Helical" evidence="6">
    <location>
        <begin position="222"/>
        <end position="242"/>
    </location>
</feature>
<dbReference type="AlphaFoldDB" id="A0A5J5DIR8"/>
<keyword evidence="6" id="KW-0472">Membrane</keyword>
<dbReference type="PANTHER" id="PTHR31937:SF2">
    <property type="entry name" value="TRANSMEMBRANE PROTEIN 163"/>
    <property type="match status" value="1"/>
</dbReference>
<comment type="caution">
    <text evidence="7">The sequence shown here is derived from an EMBL/GenBank/DDBJ whole genome shotgun (WGS) entry which is preliminary data.</text>
</comment>
<dbReference type="PANTHER" id="PTHR31937">
    <property type="entry name" value="TRANSMEMBRANE PROTEIN 163"/>
    <property type="match status" value="1"/>
</dbReference>
<feature type="transmembrane region" description="Helical" evidence="6">
    <location>
        <begin position="395"/>
        <end position="418"/>
    </location>
</feature>
<name>A0A5J5DIR8_9PERO</name>
<evidence type="ECO:0000256" key="5">
    <source>
        <dbReference type="SAM" id="MobiDB-lite"/>
    </source>
</evidence>
<feature type="compositionally biased region" description="Basic residues" evidence="5">
    <location>
        <begin position="52"/>
        <end position="64"/>
    </location>
</feature>
<feature type="transmembrane region" description="Helical" evidence="6">
    <location>
        <begin position="153"/>
        <end position="172"/>
    </location>
</feature>
<dbReference type="GO" id="GO:0008270">
    <property type="term" value="F:zinc ion binding"/>
    <property type="evidence" value="ECO:0007669"/>
    <property type="project" value="TreeGrafter"/>
</dbReference>
<evidence type="ECO:0000256" key="4">
    <source>
        <dbReference type="ARBA" id="ARBA00023329"/>
    </source>
</evidence>
<feature type="transmembrane region" description="Helical" evidence="6">
    <location>
        <begin position="305"/>
        <end position="329"/>
    </location>
</feature>
<keyword evidence="6" id="KW-0812">Transmembrane</keyword>